<dbReference type="SUPFAM" id="SSF52980">
    <property type="entry name" value="Restriction endonuclease-like"/>
    <property type="match status" value="1"/>
</dbReference>
<comment type="similarity">
    <text evidence="1 2">Belongs to the UPF0102 family.</text>
</comment>
<keyword evidence="4" id="KW-1185">Reference proteome</keyword>
<dbReference type="RefSeq" id="WP_101473682.1">
    <property type="nucleotide sequence ID" value="NZ_CP060637.1"/>
</dbReference>
<dbReference type="PANTHER" id="PTHR34039">
    <property type="entry name" value="UPF0102 PROTEIN YRAN"/>
    <property type="match status" value="1"/>
</dbReference>
<dbReference type="NCBIfam" id="TIGR00252">
    <property type="entry name" value="YraN family protein"/>
    <property type="match status" value="1"/>
</dbReference>
<accession>A0A7G9GWM3</accession>
<dbReference type="AlphaFoldDB" id="A0A7G9GWM3"/>
<dbReference type="InterPro" id="IPR011335">
    <property type="entry name" value="Restrct_endonuc-II-like"/>
</dbReference>
<protein>
    <recommendedName>
        <fullName evidence="2">UPF0102 protein H9Q81_09895</fullName>
    </recommendedName>
</protein>
<dbReference type="Gene3D" id="3.40.1350.10">
    <property type="match status" value="1"/>
</dbReference>
<evidence type="ECO:0000256" key="1">
    <source>
        <dbReference type="ARBA" id="ARBA00006738"/>
    </source>
</evidence>
<reference evidence="3 4" key="1">
    <citation type="submission" date="2020-08" db="EMBL/GenBank/DDBJ databases">
        <authorList>
            <person name="Liu C."/>
            <person name="Sun Q."/>
        </authorList>
    </citation>
    <scope>NUCLEOTIDE SEQUENCE [LARGE SCALE GENOMIC DNA]</scope>
    <source>
        <strain evidence="3 4">NSJ-57</strain>
    </source>
</reference>
<proteinExistence type="inferred from homology"/>
<organism evidence="3 4">
    <name type="scientific">Fusobacterium hominis</name>
    <dbReference type="NCBI Taxonomy" id="2764326"/>
    <lineage>
        <taxon>Bacteria</taxon>
        <taxon>Fusobacteriati</taxon>
        <taxon>Fusobacteriota</taxon>
        <taxon>Fusobacteriia</taxon>
        <taxon>Fusobacteriales</taxon>
        <taxon>Fusobacteriaceae</taxon>
        <taxon>Fusobacterium</taxon>
    </lineage>
</organism>
<evidence type="ECO:0000313" key="3">
    <source>
        <dbReference type="EMBL" id="QNM15205.1"/>
    </source>
</evidence>
<dbReference type="KEGG" id="fho:H9Q81_09895"/>
<dbReference type="HAMAP" id="MF_00048">
    <property type="entry name" value="UPF0102"/>
    <property type="match status" value="1"/>
</dbReference>
<dbReference type="PANTHER" id="PTHR34039:SF1">
    <property type="entry name" value="UPF0102 PROTEIN YRAN"/>
    <property type="match status" value="1"/>
</dbReference>
<dbReference type="InterPro" id="IPR011856">
    <property type="entry name" value="tRNA_endonuc-like_dom_sf"/>
</dbReference>
<dbReference type="Pfam" id="PF02021">
    <property type="entry name" value="UPF0102"/>
    <property type="match status" value="1"/>
</dbReference>
<dbReference type="NCBIfam" id="NF009150">
    <property type="entry name" value="PRK12497.1-3"/>
    <property type="match status" value="1"/>
</dbReference>
<name>A0A7G9GWM3_9FUSO</name>
<dbReference type="GO" id="GO:0003676">
    <property type="term" value="F:nucleic acid binding"/>
    <property type="evidence" value="ECO:0007669"/>
    <property type="project" value="InterPro"/>
</dbReference>
<evidence type="ECO:0000313" key="4">
    <source>
        <dbReference type="Proteomes" id="UP000515913"/>
    </source>
</evidence>
<dbReference type="Proteomes" id="UP000515913">
    <property type="component" value="Chromosome"/>
</dbReference>
<sequence length="120" mass="14405">MKNNRAIGNIYEKKAQSYIEKRGYNIIDTNYYGKHGELDIIAKKDTILVIIEVKYRKSLKYGSGLEAIDKKKMRRIYKTTKEYIYKKRIENVDIRFDCIYFLDEKIFWIKNIAWGDEVGF</sequence>
<gene>
    <name evidence="3" type="ORF">H9Q81_09895</name>
</gene>
<dbReference type="EMBL" id="CP060637">
    <property type="protein sequence ID" value="QNM15205.1"/>
    <property type="molecule type" value="Genomic_DNA"/>
</dbReference>
<evidence type="ECO:0000256" key="2">
    <source>
        <dbReference type="HAMAP-Rule" id="MF_00048"/>
    </source>
</evidence>
<dbReference type="InterPro" id="IPR003509">
    <property type="entry name" value="UPF0102_YraN-like"/>
</dbReference>
<dbReference type="CDD" id="cd20736">
    <property type="entry name" value="PoNe_Nuclease"/>
    <property type="match status" value="1"/>
</dbReference>